<keyword evidence="11 17" id="KW-0460">Magnesium</keyword>
<evidence type="ECO:0000259" key="19">
    <source>
        <dbReference type="PROSITE" id="PS50173"/>
    </source>
</evidence>
<accession>A0A1W6CXN1</accession>
<keyword evidence="14 17" id="KW-0234">DNA repair</keyword>
<dbReference type="FunFam" id="3.30.1490.100:FF:000004">
    <property type="entry name" value="DNA polymerase IV"/>
    <property type="match status" value="1"/>
</dbReference>
<dbReference type="GO" id="GO:0005829">
    <property type="term" value="C:cytosol"/>
    <property type="evidence" value="ECO:0007669"/>
    <property type="project" value="TreeGrafter"/>
</dbReference>
<sequence>MHGRGPRRRPRSRNAAPEGAQGKECGPASPAAPPAAGAPAPVRRIVHIDMDAFFASVEQRDNPELRGRPVAVGGSSLRGVVAAASYEARAFGVRSAMPSVRAARLCPDLIFVKPRFEVYKAVSAQIRDIFARFTPLIEPLSLDEAYLDLTDHLDGRTATGIAREIRALIRAETGLTASAGVSYNKFLAKLASDQRKPDGLFVIPPEAGAAYAQSLPIGRFHGVGPATAARMERHGIRTGADLHRQSLEFLTATFGKAGPHYWNIARGIDDRPVRPDRTRKSIGAETTFSADIFDPQTAAEALEPLAAKVWRHAQPRGASGRTVTLKAKYTDFRIVTRARSLPHPVMSQQALLAEAAALIPQVLPDPRGVRLLGITLSALCPLPQAPAPRQLDLFG</sequence>
<comment type="catalytic activity">
    <reaction evidence="16 17">
        <text>DNA(n) + a 2'-deoxyribonucleoside 5'-triphosphate = DNA(n+1) + diphosphate</text>
        <dbReference type="Rhea" id="RHEA:22508"/>
        <dbReference type="Rhea" id="RHEA-COMP:17339"/>
        <dbReference type="Rhea" id="RHEA-COMP:17340"/>
        <dbReference type="ChEBI" id="CHEBI:33019"/>
        <dbReference type="ChEBI" id="CHEBI:61560"/>
        <dbReference type="ChEBI" id="CHEBI:173112"/>
        <dbReference type="EC" id="2.7.7.7"/>
    </reaction>
</comment>
<dbReference type="AlphaFoldDB" id="A0A1W6CXN1"/>
<evidence type="ECO:0000256" key="10">
    <source>
        <dbReference type="ARBA" id="ARBA00022763"/>
    </source>
</evidence>
<dbReference type="GO" id="GO:0042276">
    <property type="term" value="P:error-prone translesion synthesis"/>
    <property type="evidence" value="ECO:0007669"/>
    <property type="project" value="TreeGrafter"/>
</dbReference>
<feature type="active site" evidence="17">
    <location>
        <position position="144"/>
    </location>
</feature>
<evidence type="ECO:0000256" key="18">
    <source>
        <dbReference type="SAM" id="MobiDB-lite"/>
    </source>
</evidence>
<gene>
    <name evidence="17" type="primary">dinB</name>
    <name evidence="20" type="ORF">B0A89_07770</name>
</gene>
<feature type="region of interest" description="Disordered" evidence="18">
    <location>
        <begin position="1"/>
        <end position="38"/>
    </location>
</feature>
<evidence type="ECO:0000256" key="12">
    <source>
        <dbReference type="ARBA" id="ARBA00022932"/>
    </source>
</evidence>
<evidence type="ECO:0000256" key="17">
    <source>
        <dbReference type="HAMAP-Rule" id="MF_01113"/>
    </source>
</evidence>
<dbReference type="EMBL" id="CP020612">
    <property type="protein sequence ID" value="ARJ69539.1"/>
    <property type="molecule type" value="Genomic_DNA"/>
</dbReference>
<evidence type="ECO:0000256" key="13">
    <source>
        <dbReference type="ARBA" id="ARBA00023125"/>
    </source>
</evidence>
<dbReference type="InterPro" id="IPR050116">
    <property type="entry name" value="DNA_polymerase-Y"/>
</dbReference>
<dbReference type="EC" id="2.7.7.7" evidence="17"/>
<comment type="subcellular location">
    <subcellularLocation>
        <location evidence="1 17">Cytoplasm</location>
    </subcellularLocation>
</comment>
<feature type="compositionally biased region" description="Basic residues" evidence="18">
    <location>
        <begin position="1"/>
        <end position="12"/>
    </location>
</feature>
<dbReference type="Gene3D" id="3.30.70.270">
    <property type="match status" value="1"/>
</dbReference>
<keyword evidence="21" id="KW-1185">Reference proteome</keyword>
<dbReference type="InterPro" id="IPR022880">
    <property type="entry name" value="DNApol_IV"/>
</dbReference>
<comment type="subunit">
    <text evidence="3 17">Monomer.</text>
</comment>
<comment type="similarity">
    <text evidence="2 17">Belongs to the DNA polymerase type-Y family.</text>
</comment>
<keyword evidence="6 17" id="KW-0808">Transferase</keyword>
<dbReference type="GO" id="GO:0009432">
    <property type="term" value="P:SOS response"/>
    <property type="evidence" value="ECO:0007669"/>
    <property type="project" value="TreeGrafter"/>
</dbReference>
<proteinExistence type="inferred from homology"/>
<dbReference type="CDD" id="cd03586">
    <property type="entry name" value="PolY_Pol_IV_kappa"/>
    <property type="match status" value="1"/>
</dbReference>
<evidence type="ECO:0000313" key="21">
    <source>
        <dbReference type="Proteomes" id="UP000193017"/>
    </source>
</evidence>
<dbReference type="Pfam" id="PF11799">
    <property type="entry name" value="IMS_C"/>
    <property type="match status" value="1"/>
</dbReference>
<protein>
    <recommendedName>
        <fullName evidence="17">DNA polymerase IV</fullName>
        <shortName evidence="17">Pol IV</shortName>
        <ecNumber evidence="17">2.7.7.7</ecNumber>
    </recommendedName>
</protein>
<evidence type="ECO:0000256" key="9">
    <source>
        <dbReference type="ARBA" id="ARBA00022723"/>
    </source>
</evidence>
<feature type="binding site" evidence="17">
    <location>
        <position position="49"/>
    </location>
    <ligand>
        <name>Mg(2+)</name>
        <dbReference type="ChEBI" id="CHEBI:18420"/>
    </ligand>
</feature>
<dbReference type="PANTHER" id="PTHR11076">
    <property type="entry name" value="DNA REPAIR POLYMERASE UMUC / TRANSFERASE FAMILY MEMBER"/>
    <property type="match status" value="1"/>
</dbReference>
<dbReference type="Gene3D" id="3.40.1170.60">
    <property type="match status" value="1"/>
</dbReference>
<evidence type="ECO:0000256" key="7">
    <source>
        <dbReference type="ARBA" id="ARBA00022695"/>
    </source>
</evidence>
<dbReference type="InterPro" id="IPR017961">
    <property type="entry name" value="DNA_pol_Y-fam_little_finger"/>
</dbReference>
<dbReference type="GO" id="GO:0003887">
    <property type="term" value="F:DNA-directed DNA polymerase activity"/>
    <property type="evidence" value="ECO:0007669"/>
    <property type="project" value="UniProtKB-UniRule"/>
</dbReference>
<dbReference type="Proteomes" id="UP000193017">
    <property type="component" value="Chromosome"/>
</dbReference>
<dbReference type="GO" id="GO:0006261">
    <property type="term" value="P:DNA-templated DNA replication"/>
    <property type="evidence" value="ECO:0007669"/>
    <property type="project" value="UniProtKB-UniRule"/>
</dbReference>
<name>A0A1W6CXN1_9RHOB</name>
<keyword evidence="4 17" id="KW-0515">Mutator protein</keyword>
<dbReference type="PANTHER" id="PTHR11076:SF33">
    <property type="entry name" value="DNA POLYMERASE KAPPA"/>
    <property type="match status" value="1"/>
</dbReference>
<dbReference type="SUPFAM" id="SSF56672">
    <property type="entry name" value="DNA/RNA polymerases"/>
    <property type="match status" value="1"/>
</dbReference>
<reference evidence="20 21" key="1">
    <citation type="submission" date="2017-03" db="EMBL/GenBank/DDBJ databases">
        <title>Genome sequence of Paracoccus contaminans isolated from a water microcosm.</title>
        <authorList>
            <person name="Aurass P."/>
            <person name="Karste S."/>
            <person name="Trost E."/>
            <person name="Glaeser S.P."/>
            <person name="Kaempfer P."/>
            <person name="Flieger A."/>
        </authorList>
    </citation>
    <scope>NUCLEOTIDE SEQUENCE [LARGE SCALE GENOMIC DNA]</scope>
    <source>
        <strain evidence="21">RKI 16-01929T\LMG 29738T\CCM 8701T\CIP 111112T</strain>
    </source>
</reference>
<evidence type="ECO:0000256" key="14">
    <source>
        <dbReference type="ARBA" id="ARBA00023204"/>
    </source>
</evidence>
<evidence type="ECO:0000256" key="15">
    <source>
        <dbReference type="ARBA" id="ARBA00025589"/>
    </source>
</evidence>
<evidence type="ECO:0000313" key="20">
    <source>
        <dbReference type="EMBL" id="ARJ69539.1"/>
    </source>
</evidence>
<keyword evidence="7 17" id="KW-0548">Nucleotidyltransferase</keyword>
<dbReference type="SUPFAM" id="SSF100879">
    <property type="entry name" value="Lesion bypass DNA polymerase (Y-family), little finger domain"/>
    <property type="match status" value="1"/>
</dbReference>
<feature type="site" description="Substrate discrimination" evidence="17">
    <location>
        <position position="54"/>
    </location>
</feature>
<dbReference type="GO" id="GO:0003684">
    <property type="term" value="F:damaged DNA binding"/>
    <property type="evidence" value="ECO:0007669"/>
    <property type="project" value="InterPro"/>
</dbReference>
<keyword evidence="13 17" id="KW-0238">DNA-binding</keyword>
<dbReference type="Gene3D" id="3.30.1490.100">
    <property type="entry name" value="DNA polymerase, Y-family, little finger domain"/>
    <property type="match status" value="1"/>
</dbReference>
<dbReference type="KEGG" id="pcon:B0A89_07770"/>
<dbReference type="InterPro" id="IPR001126">
    <property type="entry name" value="UmuC"/>
</dbReference>
<comment type="function">
    <text evidence="15 17">Poorly processive, error-prone DNA polymerase involved in untargeted mutagenesis. Copies undamaged DNA at stalled replication forks, which arise in vivo from mismatched or misaligned primer ends. These misaligned primers can be extended by PolIV. Exhibits no 3'-5' exonuclease (proofreading) activity. May be involved in translesional synthesis, in conjunction with the beta clamp from PolIII.</text>
</comment>
<comment type="cofactor">
    <cofactor evidence="17">
        <name>Mg(2+)</name>
        <dbReference type="ChEBI" id="CHEBI:18420"/>
    </cofactor>
    <text evidence="17">Binds 2 magnesium ions per subunit.</text>
</comment>
<evidence type="ECO:0000256" key="11">
    <source>
        <dbReference type="ARBA" id="ARBA00022842"/>
    </source>
</evidence>
<evidence type="ECO:0000256" key="5">
    <source>
        <dbReference type="ARBA" id="ARBA00022490"/>
    </source>
</evidence>
<dbReference type="PROSITE" id="PS50173">
    <property type="entry name" value="UMUC"/>
    <property type="match status" value="1"/>
</dbReference>
<evidence type="ECO:0000256" key="3">
    <source>
        <dbReference type="ARBA" id="ARBA00011245"/>
    </source>
</evidence>
<dbReference type="NCBIfam" id="NF002677">
    <property type="entry name" value="PRK02406.1"/>
    <property type="match status" value="1"/>
</dbReference>
<keyword evidence="9 17" id="KW-0479">Metal-binding</keyword>
<dbReference type="Pfam" id="PF00817">
    <property type="entry name" value="IMS"/>
    <property type="match status" value="1"/>
</dbReference>
<dbReference type="Gene3D" id="1.10.150.20">
    <property type="entry name" value="5' to 3' exonuclease, C-terminal subdomain"/>
    <property type="match status" value="1"/>
</dbReference>
<evidence type="ECO:0000256" key="6">
    <source>
        <dbReference type="ARBA" id="ARBA00022679"/>
    </source>
</evidence>
<dbReference type="GO" id="GO:0000287">
    <property type="term" value="F:magnesium ion binding"/>
    <property type="evidence" value="ECO:0007669"/>
    <property type="project" value="UniProtKB-UniRule"/>
</dbReference>
<evidence type="ECO:0000256" key="16">
    <source>
        <dbReference type="ARBA" id="ARBA00049244"/>
    </source>
</evidence>
<feature type="binding site" evidence="17">
    <location>
        <position position="143"/>
    </location>
    <ligand>
        <name>Mg(2+)</name>
        <dbReference type="ChEBI" id="CHEBI:18420"/>
    </ligand>
</feature>
<dbReference type="InterPro" id="IPR036775">
    <property type="entry name" value="DNA_pol_Y-fam_lit_finger_sf"/>
</dbReference>
<evidence type="ECO:0000256" key="1">
    <source>
        <dbReference type="ARBA" id="ARBA00004496"/>
    </source>
</evidence>
<dbReference type="STRING" id="1945662.B0A89_07770"/>
<evidence type="ECO:0000256" key="4">
    <source>
        <dbReference type="ARBA" id="ARBA00022457"/>
    </source>
</evidence>
<dbReference type="InterPro" id="IPR043502">
    <property type="entry name" value="DNA/RNA_pol_sf"/>
</dbReference>
<feature type="compositionally biased region" description="Low complexity" evidence="18">
    <location>
        <begin position="26"/>
        <end position="38"/>
    </location>
</feature>
<keyword evidence="12 17" id="KW-0239">DNA-directed DNA polymerase</keyword>
<dbReference type="GO" id="GO:0006281">
    <property type="term" value="P:DNA repair"/>
    <property type="evidence" value="ECO:0007669"/>
    <property type="project" value="UniProtKB-UniRule"/>
</dbReference>
<dbReference type="HAMAP" id="MF_01113">
    <property type="entry name" value="DNApol_IV"/>
    <property type="match status" value="1"/>
</dbReference>
<evidence type="ECO:0000256" key="2">
    <source>
        <dbReference type="ARBA" id="ARBA00010945"/>
    </source>
</evidence>
<keyword evidence="5 17" id="KW-0963">Cytoplasm</keyword>
<evidence type="ECO:0000256" key="8">
    <source>
        <dbReference type="ARBA" id="ARBA00022705"/>
    </source>
</evidence>
<dbReference type="FunFam" id="3.40.1170.60:FF:000001">
    <property type="entry name" value="DNA polymerase IV"/>
    <property type="match status" value="1"/>
</dbReference>
<dbReference type="InterPro" id="IPR043128">
    <property type="entry name" value="Rev_trsase/Diguanyl_cyclase"/>
</dbReference>
<keyword evidence="10 17" id="KW-0227">DNA damage</keyword>
<feature type="domain" description="UmuC" evidence="19">
    <location>
        <begin position="45"/>
        <end position="224"/>
    </location>
</feature>
<dbReference type="FunFam" id="1.10.150.20:FF:000019">
    <property type="entry name" value="DNA polymerase IV"/>
    <property type="match status" value="1"/>
</dbReference>
<organism evidence="20 21">
    <name type="scientific">Paracoccus contaminans</name>
    <dbReference type="NCBI Taxonomy" id="1945662"/>
    <lineage>
        <taxon>Bacteria</taxon>
        <taxon>Pseudomonadati</taxon>
        <taxon>Pseudomonadota</taxon>
        <taxon>Alphaproteobacteria</taxon>
        <taxon>Rhodobacterales</taxon>
        <taxon>Paracoccaceae</taxon>
        <taxon>Paracoccus</taxon>
    </lineage>
</organism>
<keyword evidence="8 17" id="KW-0235">DNA replication</keyword>